<dbReference type="EMBL" id="MH908920">
    <property type="protein sequence ID" value="AYM54300.1"/>
    <property type="molecule type" value="Genomic_DNA"/>
</dbReference>
<feature type="region of interest" description="Disordered" evidence="1">
    <location>
        <begin position="1"/>
        <end position="99"/>
    </location>
</feature>
<feature type="compositionally biased region" description="Polar residues" evidence="1">
    <location>
        <begin position="141"/>
        <end position="159"/>
    </location>
</feature>
<feature type="region of interest" description="Disordered" evidence="1">
    <location>
        <begin position="140"/>
        <end position="175"/>
    </location>
</feature>
<feature type="compositionally biased region" description="Low complexity" evidence="1">
    <location>
        <begin position="198"/>
        <end position="225"/>
    </location>
</feature>
<feature type="compositionally biased region" description="Polar residues" evidence="1">
    <location>
        <begin position="70"/>
        <end position="85"/>
    </location>
</feature>
<reference evidence="2" key="1">
    <citation type="journal article" date="2018" name="J. Ind. Microbiol. Biotechnol.">
        <title>Genome mining reveals uncommon alkylpyrones as type III PKS products from myxobacteria.</title>
        <authorList>
            <person name="Hug J.J."/>
            <person name="Panter F."/>
            <person name="Krug D."/>
            <person name="Muller R."/>
        </authorList>
    </citation>
    <scope>NUCLEOTIDE SEQUENCE</scope>
    <source>
        <strain evidence="2">So ce1128</strain>
    </source>
</reference>
<name>A0A3S7UZZ4_SORCE</name>
<evidence type="ECO:0000256" key="1">
    <source>
        <dbReference type="SAM" id="MobiDB-lite"/>
    </source>
</evidence>
<dbReference type="AlphaFoldDB" id="A0A3S7UZZ4"/>
<evidence type="ECO:0000313" key="2">
    <source>
        <dbReference type="EMBL" id="AYM54300.1"/>
    </source>
</evidence>
<feature type="region of interest" description="Disordered" evidence="1">
    <location>
        <begin position="195"/>
        <end position="277"/>
    </location>
</feature>
<feature type="compositionally biased region" description="Low complexity" evidence="1">
    <location>
        <begin position="160"/>
        <end position="171"/>
    </location>
</feature>
<organism evidence="2">
    <name type="scientific">Sorangium cellulosum</name>
    <name type="common">Polyangium cellulosum</name>
    <dbReference type="NCBI Taxonomy" id="56"/>
    <lineage>
        <taxon>Bacteria</taxon>
        <taxon>Pseudomonadati</taxon>
        <taxon>Myxococcota</taxon>
        <taxon>Polyangia</taxon>
        <taxon>Polyangiales</taxon>
        <taxon>Polyangiaceae</taxon>
        <taxon>Sorangium</taxon>
    </lineage>
</organism>
<sequence length="277" mass="28354">MHSSIFAAAPRPGQVTPTAPSPRLAGVHLAPAAAPPPGATPSERRRLRGTAGLPGQRRRRKRRTSAAPMPTSTSRATPTHTQSRGSELKETATAPHPGEHALLIKQPILSSTTPSGPPEGADHVAALLDAAAPLSARVPSTMASSPVSSATTWPSSTRWTATAPSSPALSAGVQSPAPDVALDLRGRSELAGILLNTAAAPPSDQAAASSPRSRSSPAPARARAALLPGGDDLMPRCEPPELPRLVPPPPRRRGGAPLNSPRRASTSSDVKARGRAE</sequence>
<protein>
    <submittedName>
        <fullName evidence="2">Uncharacterized protein</fullName>
    </submittedName>
</protein>
<proteinExistence type="predicted"/>
<accession>A0A3S7UZZ4</accession>